<dbReference type="OrthoDB" id="1112515at2759"/>
<reference evidence="2" key="1">
    <citation type="submission" date="2020-01" db="EMBL/GenBank/DDBJ databases">
        <authorList>
            <person name="Mishra B."/>
        </authorList>
    </citation>
    <scope>NUCLEOTIDE SEQUENCE [LARGE SCALE GENOMIC DNA]</scope>
</reference>
<evidence type="ECO:0000256" key="1">
    <source>
        <dbReference type="SAM" id="MobiDB-lite"/>
    </source>
</evidence>
<accession>A0A6D2I7U0</accession>
<organism evidence="2 3">
    <name type="scientific">Microthlaspi erraticum</name>
    <dbReference type="NCBI Taxonomy" id="1685480"/>
    <lineage>
        <taxon>Eukaryota</taxon>
        <taxon>Viridiplantae</taxon>
        <taxon>Streptophyta</taxon>
        <taxon>Embryophyta</taxon>
        <taxon>Tracheophyta</taxon>
        <taxon>Spermatophyta</taxon>
        <taxon>Magnoliopsida</taxon>
        <taxon>eudicotyledons</taxon>
        <taxon>Gunneridae</taxon>
        <taxon>Pentapetalae</taxon>
        <taxon>rosids</taxon>
        <taxon>malvids</taxon>
        <taxon>Brassicales</taxon>
        <taxon>Brassicaceae</taxon>
        <taxon>Coluteocarpeae</taxon>
        <taxon>Microthlaspi</taxon>
    </lineage>
</organism>
<sequence length="199" mass="21430">MKETELGRPVSIGEVFIRTHTRPDGSFVDPKSQNIAEAYEKNLEDSMSQLMDDTSDCSSELTTAAKDDVFLKTTDTDDRGNEFGLGSLRRQYGKGKRKGGPGTSAVSVFSGLQEQLQAAQRKIEVQAAAIAAREVESAEQLNRIGNLEMVLSYLKSTDPKFTDYVTQQSTPAATHSPGGTPTPEVTPTPEGMVSGGEPI</sequence>
<keyword evidence="3" id="KW-1185">Reference proteome</keyword>
<name>A0A6D2I7U0_9BRAS</name>
<evidence type="ECO:0000313" key="2">
    <source>
        <dbReference type="EMBL" id="CAA7021282.1"/>
    </source>
</evidence>
<protein>
    <submittedName>
        <fullName evidence="2">Uncharacterized protein</fullName>
    </submittedName>
</protein>
<feature type="region of interest" description="Disordered" evidence="1">
    <location>
        <begin position="168"/>
        <end position="199"/>
    </location>
</feature>
<dbReference type="InterPro" id="IPR004252">
    <property type="entry name" value="Probable_transposase_24"/>
</dbReference>
<dbReference type="EMBL" id="CACVBM020000599">
    <property type="protein sequence ID" value="CAA7021282.1"/>
    <property type="molecule type" value="Genomic_DNA"/>
</dbReference>
<comment type="caution">
    <text evidence="2">The sequence shown here is derived from an EMBL/GenBank/DDBJ whole genome shotgun (WGS) entry which is preliminary data.</text>
</comment>
<dbReference type="AlphaFoldDB" id="A0A6D2I7U0"/>
<gene>
    <name evidence="2" type="ORF">MERR_LOCUS8517</name>
</gene>
<feature type="compositionally biased region" description="Low complexity" evidence="1">
    <location>
        <begin position="177"/>
        <end position="191"/>
    </location>
</feature>
<dbReference type="Pfam" id="PF03004">
    <property type="entry name" value="Transposase_24"/>
    <property type="match status" value="1"/>
</dbReference>
<dbReference type="Proteomes" id="UP000467841">
    <property type="component" value="Unassembled WGS sequence"/>
</dbReference>
<evidence type="ECO:0000313" key="3">
    <source>
        <dbReference type="Proteomes" id="UP000467841"/>
    </source>
</evidence>
<proteinExistence type="predicted"/>